<keyword evidence="8" id="KW-1185">Reference proteome</keyword>
<dbReference type="InterPro" id="IPR000571">
    <property type="entry name" value="Znf_CCCH"/>
</dbReference>
<comment type="caution">
    <text evidence="7">The sequence shown here is derived from an EMBL/GenBank/DDBJ whole genome shotgun (WGS) entry which is preliminary data.</text>
</comment>
<accession>A0AAP0NBT8</accession>
<dbReference type="EMBL" id="JBBPBK010000014">
    <property type="protein sequence ID" value="KAK9270362.1"/>
    <property type="molecule type" value="Genomic_DNA"/>
</dbReference>
<dbReference type="PROSITE" id="PS50103">
    <property type="entry name" value="ZF_C3H1"/>
    <property type="match status" value="2"/>
</dbReference>
<organism evidence="7 8">
    <name type="scientific">Liquidambar formosana</name>
    <name type="common">Formosan gum</name>
    <dbReference type="NCBI Taxonomy" id="63359"/>
    <lineage>
        <taxon>Eukaryota</taxon>
        <taxon>Viridiplantae</taxon>
        <taxon>Streptophyta</taxon>
        <taxon>Embryophyta</taxon>
        <taxon>Tracheophyta</taxon>
        <taxon>Spermatophyta</taxon>
        <taxon>Magnoliopsida</taxon>
        <taxon>eudicotyledons</taxon>
        <taxon>Gunneridae</taxon>
        <taxon>Pentapetalae</taxon>
        <taxon>Saxifragales</taxon>
        <taxon>Altingiaceae</taxon>
        <taxon>Liquidambar</taxon>
    </lineage>
</organism>
<evidence type="ECO:0000256" key="2">
    <source>
        <dbReference type="ARBA" id="ARBA00022771"/>
    </source>
</evidence>
<gene>
    <name evidence="7" type="ORF">L1049_025941</name>
</gene>
<evidence type="ECO:0000313" key="7">
    <source>
        <dbReference type="EMBL" id="KAK9270362.1"/>
    </source>
</evidence>
<dbReference type="Pfam" id="PF00642">
    <property type="entry name" value="zf-CCCH"/>
    <property type="match status" value="1"/>
</dbReference>
<sequence length="892" mass="100455">MSGSVRRHISKRVLKEETELPDETSQKIYWRRKGGDSHLNGSDDPNWSDLEANDAWNDSSELPFWEPLPEMSGAQMDDDINEDFNGISETMRPWGAGDSYSIRASPGFDGMVQRNYRWSQENNWRRSYRRRSRSRSRSRSWSWSQSPVRNFKQESYRWRDRSRSRPRVLSQPCTDFAAGRCRRGSQCRFFHQDNLKNRDWGYSEIDLVESWKSSQEYRGALRYASTEGYRNYPRDKVSHGYRNFYDGERNESLRKSGRSTNRYNDFLKGKFHTGSSRRYAHHGASGDGYDRRIRNAPFDYDRKREPHRSGDTLCKYFATGYCRNGDYCRFFHDGPVSSNSKRRSWDDRWGHNLNDEKKSWGGPKWNDTTVVSDIAKSTKWGDSDIGKMNFTDAMAAENSTCSRWGNESRSSSSPVWKNKAAERDEHHSSHWGSGSSGANIGVPESMVAINLSVKEEPPFTQGGSQPQILNGLSIAAREQNISQEASGLQFSDTFVHPTVSESSSVQQHFSQEGNNNAISASSNSHNDANSSGNNVHVVLVPGQSFKQDGDSLGSQPLPTVNETSQSQQTLSLNPSSGHTFDLNEPVQQIISALNPQSQIEVCQGESVKIPAMVESIVPRVTSGTSQNEATGEQVTQITNLSVSAAQVFGNEQQLPHLYASLNPSTGMVPSLPNSGSVSPAADSKAVQFNRATWSQEQYKSVGDSIDSRKSGNSEQPPAFLSSPIGQRNQETPGPNFSEFNKSDHSEEEHQESSKLKRQEPIANSETKENSRTVSEECKQDQEIGHSENGDVDGRVEEGSRNKDEKDMLTFKIALAEFVKEILKPTWKEGRMSKEIHKTIVRKVVDKVIGTIQRAQIPKTKENIDHYLTCSRPKITKLVQAYVEIYPKSGSDA</sequence>
<feature type="region of interest" description="Disordered" evidence="5">
    <location>
        <begin position="499"/>
        <end position="581"/>
    </location>
</feature>
<feature type="domain" description="C3H1-type" evidence="6">
    <location>
        <begin position="167"/>
        <end position="194"/>
    </location>
</feature>
<feature type="compositionally biased region" description="Polar residues" evidence="5">
    <location>
        <begin position="552"/>
        <end position="578"/>
    </location>
</feature>
<dbReference type="PANTHER" id="PTHR36886:SF8">
    <property type="entry name" value="ZINC FINGER CCCH DOMAIN-CONTAINING PROTEIN 38"/>
    <property type="match status" value="1"/>
</dbReference>
<feature type="compositionally biased region" description="Basic residues" evidence="5">
    <location>
        <begin position="1"/>
        <end position="12"/>
    </location>
</feature>
<evidence type="ECO:0000259" key="6">
    <source>
        <dbReference type="PROSITE" id="PS50103"/>
    </source>
</evidence>
<feature type="region of interest" description="Disordered" evidence="5">
    <location>
        <begin position="401"/>
        <end position="439"/>
    </location>
</feature>
<dbReference type="Gene3D" id="4.10.1000.10">
    <property type="entry name" value="Zinc finger, CCCH-type"/>
    <property type="match status" value="2"/>
</dbReference>
<feature type="compositionally biased region" description="Basic and acidic residues" evidence="5">
    <location>
        <begin position="740"/>
        <end position="802"/>
    </location>
</feature>
<dbReference type="SMART" id="SM00356">
    <property type="entry name" value="ZnF_C3H1"/>
    <property type="match status" value="2"/>
</dbReference>
<dbReference type="InterPro" id="IPR036855">
    <property type="entry name" value="Znf_CCCH_sf"/>
</dbReference>
<dbReference type="GO" id="GO:0008270">
    <property type="term" value="F:zinc ion binding"/>
    <property type="evidence" value="ECO:0007669"/>
    <property type="project" value="UniProtKB-KW"/>
</dbReference>
<reference evidence="7 8" key="1">
    <citation type="journal article" date="2024" name="Plant J.">
        <title>Genome sequences and population genomics reveal climatic adaptation and genomic divergence between two closely related sweetgum species.</title>
        <authorList>
            <person name="Xu W.Q."/>
            <person name="Ren C.Q."/>
            <person name="Zhang X.Y."/>
            <person name="Comes H.P."/>
            <person name="Liu X.H."/>
            <person name="Li Y.G."/>
            <person name="Kettle C.J."/>
            <person name="Jalonen R."/>
            <person name="Gaisberger H."/>
            <person name="Ma Y.Z."/>
            <person name="Qiu Y.X."/>
        </authorList>
    </citation>
    <scope>NUCLEOTIDE SEQUENCE [LARGE SCALE GENOMIC DNA]</scope>
    <source>
        <strain evidence="7">Hangzhou</strain>
    </source>
</reference>
<feature type="compositionally biased region" description="Polar residues" evidence="5">
    <location>
        <begin position="723"/>
        <end position="739"/>
    </location>
</feature>
<keyword evidence="3 4" id="KW-0862">Zinc</keyword>
<dbReference type="AlphaFoldDB" id="A0AAP0NBT8"/>
<feature type="zinc finger region" description="C3H1-type" evidence="4">
    <location>
        <begin position="167"/>
        <end position="194"/>
    </location>
</feature>
<evidence type="ECO:0000256" key="1">
    <source>
        <dbReference type="ARBA" id="ARBA00022723"/>
    </source>
</evidence>
<feature type="compositionally biased region" description="Low complexity" evidence="5">
    <location>
        <begin position="514"/>
        <end position="534"/>
    </location>
</feature>
<evidence type="ECO:0000256" key="4">
    <source>
        <dbReference type="PROSITE-ProRule" id="PRU00723"/>
    </source>
</evidence>
<name>A0AAP0NBT8_LIQFO</name>
<feature type="zinc finger region" description="C3H1-type" evidence="4">
    <location>
        <begin position="308"/>
        <end position="335"/>
    </location>
</feature>
<dbReference type="InterPro" id="IPR052650">
    <property type="entry name" value="Zinc_finger_CCCH"/>
</dbReference>
<keyword evidence="1 4" id="KW-0479">Metal-binding</keyword>
<protein>
    <recommendedName>
        <fullName evidence="6">C3H1-type domain-containing protein</fullName>
    </recommendedName>
</protein>
<dbReference type="Proteomes" id="UP001415857">
    <property type="component" value="Unassembled WGS sequence"/>
</dbReference>
<dbReference type="SUPFAM" id="SSF90229">
    <property type="entry name" value="CCCH zinc finger"/>
    <property type="match status" value="1"/>
</dbReference>
<feature type="compositionally biased region" description="Basic and acidic residues" evidence="5">
    <location>
        <begin position="419"/>
        <end position="428"/>
    </location>
</feature>
<proteinExistence type="predicted"/>
<keyword evidence="2 4" id="KW-0863">Zinc-finger</keyword>
<evidence type="ECO:0000256" key="5">
    <source>
        <dbReference type="SAM" id="MobiDB-lite"/>
    </source>
</evidence>
<feature type="compositionally biased region" description="Polar residues" evidence="5">
    <location>
        <begin position="499"/>
        <end position="513"/>
    </location>
</feature>
<feature type="domain" description="C3H1-type" evidence="6">
    <location>
        <begin position="308"/>
        <end position="335"/>
    </location>
</feature>
<dbReference type="PANTHER" id="PTHR36886">
    <property type="entry name" value="PROTEIN FRIGIDA-ESSENTIAL 1"/>
    <property type="match status" value="1"/>
</dbReference>
<evidence type="ECO:0000313" key="8">
    <source>
        <dbReference type="Proteomes" id="UP001415857"/>
    </source>
</evidence>
<feature type="region of interest" description="Disordered" evidence="5">
    <location>
        <begin position="1"/>
        <end position="52"/>
    </location>
</feature>
<evidence type="ECO:0000256" key="3">
    <source>
        <dbReference type="ARBA" id="ARBA00022833"/>
    </source>
</evidence>
<feature type="region of interest" description="Disordered" evidence="5">
    <location>
        <begin position="696"/>
        <end position="802"/>
    </location>
</feature>